<dbReference type="GO" id="GO:0046872">
    <property type="term" value="F:metal ion binding"/>
    <property type="evidence" value="ECO:0007669"/>
    <property type="project" value="UniProtKB-KW"/>
</dbReference>
<dbReference type="EMBL" id="JADJEV010000004">
    <property type="protein sequence ID" value="MBK6974086.1"/>
    <property type="molecule type" value="Genomic_DNA"/>
</dbReference>
<comment type="caution">
    <text evidence="12">The sequence shown here is derived from an EMBL/GenBank/DDBJ whole genome shotgun (WGS) entry which is preliminary data.</text>
</comment>
<dbReference type="PANTHER" id="PTHR21666">
    <property type="entry name" value="PEPTIDASE-RELATED"/>
    <property type="match status" value="1"/>
</dbReference>
<evidence type="ECO:0000313" key="12">
    <source>
        <dbReference type="EMBL" id="MBK6974086.1"/>
    </source>
</evidence>
<evidence type="ECO:0000313" key="13">
    <source>
        <dbReference type="Proteomes" id="UP000807785"/>
    </source>
</evidence>
<evidence type="ECO:0000256" key="2">
    <source>
        <dbReference type="ARBA" id="ARBA00004196"/>
    </source>
</evidence>
<keyword evidence="8" id="KW-1133">Transmembrane helix</keyword>
<dbReference type="Gene3D" id="3.10.450.350">
    <property type="match status" value="2"/>
</dbReference>
<evidence type="ECO:0000256" key="3">
    <source>
        <dbReference type="ARBA" id="ARBA00022670"/>
    </source>
</evidence>
<dbReference type="CDD" id="cd12797">
    <property type="entry name" value="M23_peptidase"/>
    <property type="match status" value="1"/>
</dbReference>
<dbReference type="GO" id="GO:0006508">
    <property type="term" value="P:proteolysis"/>
    <property type="evidence" value="ECO:0007669"/>
    <property type="project" value="UniProtKB-KW"/>
</dbReference>
<sequence length="445" mass="48800">MSLEKTRILAELSPELSRLRGNRQMHRWLLASTAAASLLSVVTSFAYAPRAFQPGDTVETVVEQLALPPQIVAVDADAVFSREDRVRPGDTVAALMRRLGVDDPQADAFLRKDPVGRVFQTRLRTGRTVSARIGGDGQLRALAYPLPGTDRELILNRTGDELSAAEKLLTLETQIQTRSGVIRSSLFAAADDVGLPDAVAIQLAEIFGAEIDFHTDLRRGDRFSVVYETHRHDGREVKAGRVLAAEFVNDGVTRRAVWFDGGHGVSGYYTPEGRSLKKAFLRSPLEFSRISSGFSMRFHPILRKWRAHKGVDYAAPIGTNVRATADGVVEFVGQQRGYGKFVVLRHHDRYTTAYGHLNGFASGLRQGSRVEQGEVIGYVGRTGWATGPHLHYEFRIADVHQDPLSVALPISVPLSGVQLGAFRSEAEPLLARIALMGSAKIARAE</sequence>
<dbReference type="PANTHER" id="PTHR21666:SF288">
    <property type="entry name" value="CELL DIVISION PROTEIN YTFB"/>
    <property type="match status" value="1"/>
</dbReference>
<dbReference type="InterPro" id="IPR045834">
    <property type="entry name" value="Csd3_N2"/>
</dbReference>
<evidence type="ECO:0000256" key="4">
    <source>
        <dbReference type="ARBA" id="ARBA00022723"/>
    </source>
</evidence>
<gene>
    <name evidence="12" type="ORF">IPH26_14490</name>
</gene>
<dbReference type="Gene3D" id="2.70.70.10">
    <property type="entry name" value="Glucose Permease (Domain IIA)"/>
    <property type="match status" value="1"/>
</dbReference>
<feature type="transmembrane region" description="Helical" evidence="8">
    <location>
        <begin position="28"/>
        <end position="48"/>
    </location>
</feature>
<dbReference type="Pfam" id="PF19425">
    <property type="entry name" value="Csd3_N2"/>
    <property type="match status" value="1"/>
</dbReference>
<keyword evidence="3" id="KW-0645">Protease</keyword>
<dbReference type="InterPro" id="IPR011055">
    <property type="entry name" value="Dup_hybrid_motif"/>
</dbReference>
<dbReference type="GO" id="GO:0030313">
    <property type="term" value="C:cell envelope"/>
    <property type="evidence" value="ECO:0007669"/>
    <property type="project" value="UniProtKB-SubCell"/>
</dbReference>
<keyword evidence="6" id="KW-0862">Zinc</keyword>
<evidence type="ECO:0000256" key="6">
    <source>
        <dbReference type="ARBA" id="ARBA00022833"/>
    </source>
</evidence>
<evidence type="ECO:0000256" key="8">
    <source>
        <dbReference type="SAM" id="Phobius"/>
    </source>
</evidence>
<feature type="domain" description="DD-carboxypeptidase/endopeptidase Mpg-like N-terminal" evidence="11">
    <location>
        <begin position="83"/>
        <end position="142"/>
    </location>
</feature>
<dbReference type="Pfam" id="PF01551">
    <property type="entry name" value="Peptidase_M23"/>
    <property type="match status" value="1"/>
</dbReference>
<dbReference type="SUPFAM" id="SSF51261">
    <property type="entry name" value="Duplicated hybrid motif"/>
    <property type="match status" value="1"/>
</dbReference>
<dbReference type="AlphaFoldDB" id="A0A9D7E081"/>
<feature type="domain" description="M23ase beta-sheet core" evidence="9">
    <location>
        <begin position="307"/>
        <end position="403"/>
    </location>
</feature>
<evidence type="ECO:0000259" key="10">
    <source>
        <dbReference type="Pfam" id="PF19425"/>
    </source>
</evidence>
<proteinExistence type="predicted"/>
<accession>A0A9D7E081</accession>
<keyword evidence="4" id="KW-0479">Metal-binding</keyword>
<dbReference type="InterPro" id="IPR054512">
    <property type="entry name" value="NMB0315-like_N"/>
</dbReference>
<keyword evidence="8" id="KW-0812">Transmembrane</keyword>
<dbReference type="GO" id="GO:0004222">
    <property type="term" value="F:metalloendopeptidase activity"/>
    <property type="evidence" value="ECO:0007669"/>
    <property type="project" value="TreeGrafter"/>
</dbReference>
<organism evidence="12 13">
    <name type="scientific">Candidatus Methylophosphatis roskildensis</name>
    <dbReference type="NCBI Taxonomy" id="2899263"/>
    <lineage>
        <taxon>Bacteria</taxon>
        <taxon>Pseudomonadati</taxon>
        <taxon>Pseudomonadota</taxon>
        <taxon>Betaproteobacteria</taxon>
        <taxon>Nitrosomonadales</taxon>
        <taxon>Sterolibacteriaceae</taxon>
        <taxon>Candidatus Methylophosphatis</taxon>
    </lineage>
</organism>
<evidence type="ECO:0000256" key="5">
    <source>
        <dbReference type="ARBA" id="ARBA00022801"/>
    </source>
</evidence>
<reference evidence="12" key="1">
    <citation type="submission" date="2020-10" db="EMBL/GenBank/DDBJ databases">
        <title>Connecting structure to function with the recovery of over 1000 high-quality activated sludge metagenome-assembled genomes encoding full-length rRNA genes using long-read sequencing.</title>
        <authorList>
            <person name="Singleton C.M."/>
            <person name="Petriglieri F."/>
            <person name="Kristensen J.M."/>
            <person name="Kirkegaard R.H."/>
            <person name="Michaelsen T.Y."/>
            <person name="Andersen M.H."/>
            <person name="Karst S.M."/>
            <person name="Dueholm M.S."/>
            <person name="Nielsen P.H."/>
            <person name="Albertsen M."/>
        </authorList>
    </citation>
    <scope>NUCLEOTIDE SEQUENCE</scope>
    <source>
        <strain evidence="12">Bjer_18-Q3-R1-45_BAT3C.347</strain>
    </source>
</reference>
<dbReference type="Pfam" id="PF22310">
    <property type="entry name" value="NMB0315_dom_I"/>
    <property type="match status" value="1"/>
</dbReference>
<keyword evidence="7" id="KW-0482">Metalloprotease</keyword>
<dbReference type="Proteomes" id="UP000807785">
    <property type="component" value="Unassembled WGS sequence"/>
</dbReference>
<comment type="cofactor">
    <cofactor evidence="1">
        <name>Zn(2+)</name>
        <dbReference type="ChEBI" id="CHEBI:29105"/>
    </cofactor>
</comment>
<feature type="domain" description="Csd3-like second N-terminal" evidence="10">
    <location>
        <begin position="177"/>
        <end position="295"/>
    </location>
</feature>
<comment type="subcellular location">
    <subcellularLocation>
        <location evidence="2">Cell envelope</location>
    </subcellularLocation>
</comment>
<evidence type="ECO:0000259" key="9">
    <source>
        <dbReference type="Pfam" id="PF01551"/>
    </source>
</evidence>
<evidence type="ECO:0000256" key="1">
    <source>
        <dbReference type="ARBA" id="ARBA00001947"/>
    </source>
</evidence>
<protein>
    <submittedName>
        <fullName evidence="12">M23 family metallopeptidase</fullName>
    </submittedName>
</protein>
<keyword evidence="5" id="KW-0378">Hydrolase</keyword>
<name>A0A9D7E081_9PROT</name>
<evidence type="ECO:0000259" key="11">
    <source>
        <dbReference type="Pfam" id="PF22310"/>
    </source>
</evidence>
<keyword evidence="8" id="KW-0472">Membrane</keyword>
<dbReference type="InterPro" id="IPR016047">
    <property type="entry name" value="M23ase_b-sheet_dom"/>
</dbReference>
<evidence type="ECO:0000256" key="7">
    <source>
        <dbReference type="ARBA" id="ARBA00023049"/>
    </source>
</evidence>
<dbReference type="InterPro" id="IPR050570">
    <property type="entry name" value="Cell_wall_metabolism_enzyme"/>
</dbReference>